<keyword evidence="2" id="KW-0472">Membrane</keyword>
<feature type="transmembrane region" description="Helical" evidence="2">
    <location>
        <begin position="59"/>
        <end position="81"/>
    </location>
</feature>
<evidence type="ECO:0000313" key="4">
    <source>
        <dbReference type="Proteomes" id="UP000826195"/>
    </source>
</evidence>
<organism evidence="3 4">
    <name type="scientific">Cotesia glomerata</name>
    <name type="common">Lepidopteran parasitic wasp</name>
    <name type="synonym">Apanteles glomeratus</name>
    <dbReference type="NCBI Taxonomy" id="32391"/>
    <lineage>
        <taxon>Eukaryota</taxon>
        <taxon>Metazoa</taxon>
        <taxon>Ecdysozoa</taxon>
        <taxon>Arthropoda</taxon>
        <taxon>Hexapoda</taxon>
        <taxon>Insecta</taxon>
        <taxon>Pterygota</taxon>
        <taxon>Neoptera</taxon>
        <taxon>Endopterygota</taxon>
        <taxon>Hymenoptera</taxon>
        <taxon>Apocrita</taxon>
        <taxon>Ichneumonoidea</taxon>
        <taxon>Braconidae</taxon>
        <taxon>Microgastrinae</taxon>
        <taxon>Cotesia</taxon>
    </lineage>
</organism>
<proteinExistence type="predicted"/>
<name>A0AAV7IU34_COTGL</name>
<feature type="compositionally biased region" description="Basic and acidic residues" evidence="1">
    <location>
        <begin position="10"/>
        <end position="20"/>
    </location>
</feature>
<gene>
    <name evidence="3" type="ORF">KQX54_002792</name>
</gene>
<evidence type="ECO:0000313" key="3">
    <source>
        <dbReference type="EMBL" id="KAH0560237.1"/>
    </source>
</evidence>
<feature type="region of interest" description="Disordered" evidence="1">
    <location>
        <begin position="1"/>
        <end position="35"/>
    </location>
</feature>
<sequence length="135" mass="14991">MLHGITTGHSHSEQRCHRSLVEMPRGGNQVEERPETKETKYFKFVDKGRGSPISEGTFWHLYGTESTSGVVVVVLVVALLVGYQQTSRFRSCTRRGPLTRAPGGRATSSPALHSLGYYTSKSRLCTPVRWIVLSV</sequence>
<keyword evidence="2" id="KW-0812">Transmembrane</keyword>
<evidence type="ECO:0000256" key="2">
    <source>
        <dbReference type="SAM" id="Phobius"/>
    </source>
</evidence>
<dbReference type="Proteomes" id="UP000826195">
    <property type="component" value="Unassembled WGS sequence"/>
</dbReference>
<dbReference type="EMBL" id="JAHXZJ010000374">
    <property type="protein sequence ID" value="KAH0560237.1"/>
    <property type="molecule type" value="Genomic_DNA"/>
</dbReference>
<accession>A0AAV7IU34</accession>
<dbReference type="AlphaFoldDB" id="A0AAV7IU34"/>
<reference evidence="3 4" key="1">
    <citation type="journal article" date="2021" name="J. Hered.">
        <title>A chromosome-level genome assembly of the parasitoid wasp, Cotesia glomerata (Hymenoptera: Braconidae).</title>
        <authorList>
            <person name="Pinto B.J."/>
            <person name="Weis J.J."/>
            <person name="Gamble T."/>
            <person name="Ode P.J."/>
            <person name="Paul R."/>
            <person name="Zaspel J.M."/>
        </authorList>
    </citation>
    <scope>NUCLEOTIDE SEQUENCE [LARGE SCALE GENOMIC DNA]</scope>
    <source>
        <strain evidence="3">CgM1</strain>
    </source>
</reference>
<comment type="caution">
    <text evidence="3">The sequence shown here is derived from an EMBL/GenBank/DDBJ whole genome shotgun (WGS) entry which is preliminary data.</text>
</comment>
<evidence type="ECO:0000256" key="1">
    <source>
        <dbReference type="SAM" id="MobiDB-lite"/>
    </source>
</evidence>
<keyword evidence="4" id="KW-1185">Reference proteome</keyword>
<keyword evidence="2" id="KW-1133">Transmembrane helix</keyword>
<protein>
    <submittedName>
        <fullName evidence="3">Uncharacterized protein</fullName>
    </submittedName>
</protein>